<dbReference type="InterPro" id="IPR050677">
    <property type="entry name" value="Actinoporin_PFT"/>
</dbReference>
<evidence type="ECO:0000313" key="6">
    <source>
        <dbReference type="EMBL" id="KAL0992688.1"/>
    </source>
</evidence>
<dbReference type="AlphaFoldDB" id="A0ABD0X019"/>
<keyword evidence="7" id="KW-1185">Reference proteome</keyword>
<sequence>MAESVESVVAKLDSTRNVTIEIKNLTKDYCLKNPKVHLESGGTYIPPQPTVRPQETEICTFIKTSHSLRGSVGVMTYDLFESSSNDFTETLALMFSVPFDYTYYINWYAVGILNKDKGKACDRDLYQKMYNENQKWFSRSAATGTGLNYTEGKCVDIKATMSPMAKSIMKVEIWDKQLKK</sequence>
<evidence type="ECO:0000256" key="1">
    <source>
        <dbReference type="ARBA" id="ARBA00004175"/>
    </source>
</evidence>
<evidence type="ECO:0000256" key="2">
    <source>
        <dbReference type="ARBA" id="ARBA00004532"/>
    </source>
</evidence>
<dbReference type="EMBL" id="JAGEUA010000003">
    <property type="protein sequence ID" value="KAL0992688.1"/>
    <property type="molecule type" value="Genomic_DNA"/>
</dbReference>
<keyword evidence="4" id="KW-1053">Target membrane</keyword>
<comment type="subcellular location">
    <subcellularLocation>
        <location evidence="2">Nematocyst</location>
    </subcellularLocation>
    <subcellularLocation>
        <location evidence="1">Target cell membrane</location>
    </subcellularLocation>
</comment>
<organism evidence="6 7">
    <name type="scientific">Umbra pygmaea</name>
    <name type="common">Eastern mudminnow</name>
    <dbReference type="NCBI Taxonomy" id="75934"/>
    <lineage>
        <taxon>Eukaryota</taxon>
        <taxon>Metazoa</taxon>
        <taxon>Chordata</taxon>
        <taxon>Craniata</taxon>
        <taxon>Vertebrata</taxon>
        <taxon>Euteleostomi</taxon>
        <taxon>Actinopterygii</taxon>
        <taxon>Neopterygii</taxon>
        <taxon>Teleostei</taxon>
        <taxon>Protacanthopterygii</taxon>
        <taxon>Esociformes</taxon>
        <taxon>Umbridae</taxon>
        <taxon>Umbra</taxon>
    </lineage>
</organism>
<dbReference type="SUPFAM" id="SSF63724">
    <property type="entry name" value="Cytolysin/lectin"/>
    <property type="match status" value="1"/>
</dbReference>
<dbReference type="InterPro" id="IPR015926">
    <property type="entry name" value="Cytolysin/lectin"/>
</dbReference>
<dbReference type="GO" id="GO:0042151">
    <property type="term" value="C:nematocyst"/>
    <property type="evidence" value="ECO:0007669"/>
    <property type="project" value="UniProtKB-SubCell"/>
</dbReference>
<proteinExistence type="predicted"/>
<dbReference type="InterPro" id="IPR009104">
    <property type="entry name" value="Anemon_actinoporin-like"/>
</dbReference>
<keyword evidence="5" id="KW-0166">Nematocyst</keyword>
<evidence type="ECO:0000256" key="5">
    <source>
        <dbReference type="ARBA" id="ARBA00023331"/>
    </source>
</evidence>
<keyword evidence="3" id="KW-1052">Target cell membrane</keyword>
<gene>
    <name evidence="6" type="ORF">UPYG_G00096780</name>
</gene>
<dbReference type="GO" id="GO:0044218">
    <property type="term" value="C:other organism cell membrane"/>
    <property type="evidence" value="ECO:0007669"/>
    <property type="project" value="UniProtKB-KW"/>
</dbReference>
<dbReference type="PANTHER" id="PTHR40388">
    <property type="entry name" value="BRYOPORIN"/>
    <property type="match status" value="1"/>
</dbReference>
<protein>
    <submittedName>
        <fullName evidence="6">Uncharacterized protein</fullName>
    </submittedName>
</protein>
<evidence type="ECO:0000256" key="3">
    <source>
        <dbReference type="ARBA" id="ARBA00022537"/>
    </source>
</evidence>
<evidence type="ECO:0000256" key="4">
    <source>
        <dbReference type="ARBA" id="ARBA00023298"/>
    </source>
</evidence>
<accession>A0ABD0X019</accession>
<dbReference type="Proteomes" id="UP001557470">
    <property type="component" value="Unassembled WGS sequence"/>
</dbReference>
<dbReference type="Gene3D" id="2.60.270.20">
    <property type="entry name" value="Cytolysin/lectin"/>
    <property type="match status" value="1"/>
</dbReference>
<reference evidence="6 7" key="1">
    <citation type="submission" date="2024-06" db="EMBL/GenBank/DDBJ databases">
        <authorList>
            <person name="Pan Q."/>
            <person name="Wen M."/>
            <person name="Jouanno E."/>
            <person name="Zahm M."/>
            <person name="Klopp C."/>
            <person name="Cabau C."/>
            <person name="Louis A."/>
            <person name="Berthelot C."/>
            <person name="Parey E."/>
            <person name="Roest Crollius H."/>
            <person name="Montfort J."/>
            <person name="Robinson-Rechavi M."/>
            <person name="Bouchez O."/>
            <person name="Lampietro C."/>
            <person name="Lopez Roques C."/>
            <person name="Donnadieu C."/>
            <person name="Postlethwait J."/>
            <person name="Bobe J."/>
            <person name="Verreycken H."/>
            <person name="Guiguen Y."/>
        </authorList>
    </citation>
    <scope>NUCLEOTIDE SEQUENCE [LARGE SCALE GENOMIC DNA]</scope>
    <source>
        <strain evidence="6">Up_M1</strain>
        <tissue evidence="6">Testis</tissue>
    </source>
</reference>
<comment type="caution">
    <text evidence="6">The sequence shown here is derived from an EMBL/GenBank/DDBJ whole genome shotgun (WGS) entry which is preliminary data.</text>
</comment>
<name>A0ABD0X019_UMBPY</name>
<dbReference type="Pfam" id="PF06369">
    <property type="entry name" value="Anemone_cytotox"/>
    <property type="match status" value="1"/>
</dbReference>
<dbReference type="PANTHER" id="PTHR40388:SF1">
    <property type="entry name" value="BRYOPORIN"/>
    <property type="match status" value="1"/>
</dbReference>
<keyword evidence="4" id="KW-0472">Membrane</keyword>
<evidence type="ECO:0000313" key="7">
    <source>
        <dbReference type="Proteomes" id="UP001557470"/>
    </source>
</evidence>